<protein>
    <recommendedName>
        <fullName evidence="4">ABC-2 type transport system permease protein</fullName>
    </recommendedName>
</protein>
<sequence length="326" mass="35236">MKTMQWLIKRELWEHKGMVLWTPVVVGAVMTLLAAIMLTFAASNDAMHATLTINGQRGSINQLIVNALGNANRGATAEMMGASYVAAAAPLFLMLGALVFFYCLGTLYDERRDRSLLFWKSLPVSDAQTVLSKAALALAVLPLISIAVGALASLLMLLMLCALLATHGVNLFGHLLGTPDLYLTPLRLLALLPVYILWALPTVGWLLMVSAWARSKALLWAVGTPLLTGLLVTWIEKSFALTYIIDWFMREVVGRALLGVVPGFWFMLDKVNQQGVTSPKGPALTSADLLVHSWATLGNPGVWVGAAAGAAMIYAAIKLRQTHAEI</sequence>
<feature type="transmembrane region" description="Helical" evidence="1">
    <location>
        <begin position="84"/>
        <end position="108"/>
    </location>
</feature>
<feature type="transmembrane region" description="Helical" evidence="1">
    <location>
        <begin position="217"/>
        <end position="235"/>
    </location>
</feature>
<dbReference type="EMBL" id="JAQQXR010000004">
    <property type="protein sequence ID" value="MDC8758329.1"/>
    <property type="molecule type" value="Genomic_DNA"/>
</dbReference>
<keyword evidence="3" id="KW-1185">Reference proteome</keyword>
<dbReference type="Proteomes" id="UP001221208">
    <property type="component" value="Unassembled WGS sequence"/>
</dbReference>
<feature type="transmembrane region" description="Helical" evidence="1">
    <location>
        <begin position="20"/>
        <end position="42"/>
    </location>
</feature>
<gene>
    <name evidence="2" type="ORF">OIK44_12095</name>
</gene>
<accession>A0ABT5K099</accession>
<name>A0ABT5K099_9BURK</name>
<proteinExistence type="predicted"/>
<evidence type="ECO:0000313" key="3">
    <source>
        <dbReference type="Proteomes" id="UP001221208"/>
    </source>
</evidence>
<keyword evidence="1" id="KW-1133">Transmembrane helix</keyword>
<evidence type="ECO:0000313" key="2">
    <source>
        <dbReference type="EMBL" id="MDC8758329.1"/>
    </source>
</evidence>
<evidence type="ECO:0000256" key="1">
    <source>
        <dbReference type="SAM" id="Phobius"/>
    </source>
</evidence>
<keyword evidence="1" id="KW-0472">Membrane</keyword>
<organism evidence="2 3">
    <name type="scientific">Janthinobacterium fluminis</name>
    <dbReference type="NCBI Taxonomy" id="2987524"/>
    <lineage>
        <taxon>Bacteria</taxon>
        <taxon>Pseudomonadati</taxon>
        <taxon>Pseudomonadota</taxon>
        <taxon>Betaproteobacteria</taxon>
        <taxon>Burkholderiales</taxon>
        <taxon>Oxalobacteraceae</taxon>
        <taxon>Janthinobacterium</taxon>
    </lineage>
</organism>
<feature type="transmembrane region" description="Helical" evidence="1">
    <location>
        <begin position="188"/>
        <end position="211"/>
    </location>
</feature>
<feature type="transmembrane region" description="Helical" evidence="1">
    <location>
        <begin position="154"/>
        <end position="176"/>
    </location>
</feature>
<reference evidence="2 3" key="1">
    <citation type="submission" date="2022-10" db="EMBL/GenBank/DDBJ databases">
        <title>Janthinobacterium sp. hw3 Genome sequencing.</title>
        <authorList>
            <person name="Park S."/>
        </authorList>
    </citation>
    <scope>NUCLEOTIDE SEQUENCE [LARGE SCALE GENOMIC DNA]</scope>
    <source>
        <strain evidence="3">hw3</strain>
    </source>
</reference>
<dbReference type="RefSeq" id="WP_273671004.1">
    <property type="nucleotide sequence ID" value="NZ_JAQQXR010000004.1"/>
</dbReference>
<keyword evidence="1" id="KW-0812">Transmembrane</keyword>
<feature type="transmembrane region" description="Helical" evidence="1">
    <location>
        <begin position="300"/>
        <end position="317"/>
    </location>
</feature>
<evidence type="ECO:0008006" key="4">
    <source>
        <dbReference type="Google" id="ProtNLM"/>
    </source>
</evidence>
<comment type="caution">
    <text evidence="2">The sequence shown here is derived from an EMBL/GenBank/DDBJ whole genome shotgun (WGS) entry which is preliminary data.</text>
</comment>